<organism evidence="9 10">
    <name type="scientific">Haloferax massiliensis</name>
    <dbReference type="NCBI Taxonomy" id="1476858"/>
    <lineage>
        <taxon>Archaea</taxon>
        <taxon>Methanobacteriati</taxon>
        <taxon>Methanobacteriota</taxon>
        <taxon>Stenosarchaea group</taxon>
        <taxon>Halobacteria</taxon>
        <taxon>Halobacteriales</taxon>
        <taxon>Haloferacaceae</taxon>
        <taxon>Haloferax</taxon>
    </lineage>
</organism>
<proteinExistence type="inferred from homology"/>
<dbReference type="InterPro" id="IPR036188">
    <property type="entry name" value="FAD/NAD-bd_sf"/>
</dbReference>
<accession>A0A0D6JUP9</accession>
<evidence type="ECO:0000256" key="4">
    <source>
        <dbReference type="ARBA" id="ARBA00022630"/>
    </source>
</evidence>
<reference evidence="10" key="1">
    <citation type="submission" date="2015-03" db="EMBL/GenBank/DDBJ databases">
        <authorList>
            <person name="Urmite Genomes"/>
        </authorList>
    </citation>
    <scope>NUCLEOTIDE SEQUENCE [LARGE SCALE GENOMIC DNA]</scope>
    <source>
        <strain evidence="10">Arc-Hr</strain>
    </source>
</reference>
<dbReference type="PANTHER" id="PTHR42802">
    <property type="entry name" value="MONOOXYGENASE"/>
    <property type="match status" value="1"/>
</dbReference>
<dbReference type="Proteomes" id="UP000198902">
    <property type="component" value="Unassembled WGS sequence"/>
</dbReference>
<feature type="region of interest" description="Disordered" evidence="8">
    <location>
        <begin position="438"/>
        <end position="457"/>
    </location>
</feature>
<dbReference type="GO" id="GO:0004497">
    <property type="term" value="F:monooxygenase activity"/>
    <property type="evidence" value="ECO:0007669"/>
    <property type="project" value="UniProtKB-KW"/>
</dbReference>
<dbReference type="EMBL" id="CSTE01000003">
    <property type="protein sequence ID" value="CQR51814.1"/>
    <property type="molecule type" value="Genomic_DNA"/>
</dbReference>
<protein>
    <submittedName>
        <fullName evidence="9">L-lysine N6-monooxygenase</fullName>
    </submittedName>
</protein>
<dbReference type="PANTHER" id="PTHR42802:SF1">
    <property type="entry name" value="L-ORNITHINE N(5)-MONOOXYGENASE"/>
    <property type="match status" value="1"/>
</dbReference>
<keyword evidence="4" id="KW-0285">Flavoprotein</keyword>
<evidence type="ECO:0000256" key="2">
    <source>
        <dbReference type="ARBA" id="ARBA00004924"/>
    </source>
</evidence>
<evidence type="ECO:0000256" key="1">
    <source>
        <dbReference type="ARBA" id="ARBA00001974"/>
    </source>
</evidence>
<dbReference type="SUPFAM" id="SSF51905">
    <property type="entry name" value="FAD/NAD(P)-binding domain"/>
    <property type="match status" value="1"/>
</dbReference>
<comment type="pathway">
    <text evidence="2">Siderophore biosynthesis.</text>
</comment>
<evidence type="ECO:0000256" key="5">
    <source>
        <dbReference type="ARBA" id="ARBA00022827"/>
    </source>
</evidence>
<evidence type="ECO:0000256" key="8">
    <source>
        <dbReference type="SAM" id="MobiDB-lite"/>
    </source>
</evidence>
<dbReference type="OrthoDB" id="224622at2157"/>
<dbReference type="Pfam" id="PF13434">
    <property type="entry name" value="Lys_Orn_oxgnase"/>
    <property type="match status" value="1"/>
</dbReference>
<keyword evidence="5" id="KW-0274">FAD</keyword>
<evidence type="ECO:0000313" key="10">
    <source>
        <dbReference type="Proteomes" id="UP000198902"/>
    </source>
</evidence>
<comment type="cofactor">
    <cofactor evidence="1">
        <name>FAD</name>
        <dbReference type="ChEBI" id="CHEBI:57692"/>
    </cofactor>
</comment>
<keyword evidence="9" id="KW-0503">Monooxygenase</keyword>
<dbReference type="RefSeq" id="WP_089780060.1">
    <property type="nucleotide sequence ID" value="NZ_CABLRR010000003.1"/>
</dbReference>
<name>A0A0D6JUP9_9EURY</name>
<dbReference type="Gene3D" id="3.50.50.60">
    <property type="entry name" value="FAD/NAD(P)-binding domain"/>
    <property type="match status" value="1"/>
</dbReference>
<sequence length="457" mass="52154">MSESHVHDVVGIGLGPFNLGLAALLDGAPEDVDAAFLERDAEFAWHEGMLIEGTTLEVPFLADLVTLADPTSPHSYLNYLRETGRIYEFYFYETFQIPRREYNDYLRWVVDRLDACRFSREVTEVRWDEREGNYAVTARNPETGDRFEYRADNLALGIGSRPNVPEHLRGHPSEDVHHTARYRHNRERVVDADTVTVVGSGQSAAEVFRDLLERQPEHGYRLDWLTRSDGFFPMEYSKLGLQHFTPEYERYVYDLPQAVKDDLIPNQDLLYKGIDPETSAEVYDLLYRRSIGDRDPDVGLFAMTEVRDIEAVGDAYALDCHQWQAEESFVHESEVVILGTGYERPIPEFLEPMEDAIEWDEKDRFEVTEDHRLAVDVPGDVFLQNAEVHTHGVGVPDLGLGCYRNAKFVNRLVGREVYPDDGDTVFQDFSVAQFLEHAPNATRAGGSETPPTPTQDD</sequence>
<keyword evidence="6" id="KW-0521">NADP</keyword>
<evidence type="ECO:0000256" key="3">
    <source>
        <dbReference type="ARBA" id="ARBA00007588"/>
    </source>
</evidence>
<comment type="similarity">
    <text evidence="3">Belongs to the lysine N(6)-hydroxylase/L-ornithine N(5)-oxygenase family.</text>
</comment>
<evidence type="ECO:0000313" key="9">
    <source>
        <dbReference type="EMBL" id="CQR51814.1"/>
    </source>
</evidence>
<evidence type="ECO:0000256" key="6">
    <source>
        <dbReference type="ARBA" id="ARBA00022857"/>
    </source>
</evidence>
<keyword evidence="10" id="KW-1185">Reference proteome</keyword>
<evidence type="ECO:0000256" key="7">
    <source>
        <dbReference type="ARBA" id="ARBA00023002"/>
    </source>
</evidence>
<dbReference type="AlphaFoldDB" id="A0A0D6JUP9"/>
<keyword evidence="7" id="KW-0560">Oxidoreductase</keyword>
<dbReference type="InterPro" id="IPR025700">
    <property type="entry name" value="Lys/Orn_oxygenase"/>
</dbReference>
<gene>
    <name evidence="9" type="primary">iucD</name>
    <name evidence="9" type="ORF">BN996_02836</name>
</gene>